<dbReference type="CDD" id="cd08497">
    <property type="entry name" value="MbnE-like"/>
    <property type="match status" value="1"/>
</dbReference>
<dbReference type="GO" id="GO:0015833">
    <property type="term" value="P:peptide transport"/>
    <property type="evidence" value="ECO:0007669"/>
    <property type="project" value="TreeGrafter"/>
</dbReference>
<evidence type="ECO:0000256" key="4">
    <source>
        <dbReference type="SAM" id="SignalP"/>
    </source>
</evidence>
<evidence type="ECO:0000313" key="7">
    <source>
        <dbReference type="Proteomes" id="UP000184485"/>
    </source>
</evidence>
<evidence type="ECO:0000256" key="3">
    <source>
        <dbReference type="ARBA" id="ARBA00022729"/>
    </source>
</evidence>
<comment type="similarity">
    <text evidence="2">Belongs to the bacterial solute-binding protein 5 family.</text>
</comment>
<protein>
    <submittedName>
        <fullName evidence="6">Microcin C transport system substrate-binding protein</fullName>
    </submittedName>
</protein>
<dbReference type="InterPro" id="IPR030678">
    <property type="entry name" value="Peptide/Ni-bd"/>
</dbReference>
<dbReference type="SUPFAM" id="SSF53850">
    <property type="entry name" value="Periplasmic binding protein-like II"/>
    <property type="match status" value="1"/>
</dbReference>
<dbReference type="EMBL" id="FQUP01000010">
    <property type="protein sequence ID" value="SHG95079.1"/>
    <property type="molecule type" value="Genomic_DNA"/>
</dbReference>
<dbReference type="AlphaFoldDB" id="A0A1M5P0X5"/>
<feature type="chain" id="PRO_5012386780" evidence="4">
    <location>
        <begin position="30"/>
        <end position="629"/>
    </location>
</feature>
<gene>
    <name evidence="6" type="ORF">SAMN02745157_0056</name>
</gene>
<dbReference type="PIRSF" id="PIRSF002741">
    <property type="entry name" value="MppA"/>
    <property type="match status" value="1"/>
</dbReference>
<accession>A0A1M5P0X5</accession>
<dbReference type="PANTHER" id="PTHR30290">
    <property type="entry name" value="PERIPLASMIC BINDING COMPONENT OF ABC TRANSPORTER"/>
    <property type="match status" value="1"/>
</dbReference>
<dbReference type="OrthoDB" id="9803988at2"/>
<proteinExistence type="inferred from homology"/>
<dbReference type="InterPro" id="IPR039424">
    <property type="entry name" value="SBP_5"/>
</dbReference>
<name>A0A1M5P0X5_9HYPH</name>
<dbReference type="Proteomes" id="UP000184485">
    <property type="component" value="Unassembled WGS sequence"/>
</dbReference>
<dbReference type="GO" id="GO:0030288">
    <property type="term" value="C:outer membrane-bounded periplasmic space"/>
    <property type="evidence" value="ECO:0007669"/>
    <property type="project" value="TreeGrafter"/>
</dbReference>
<dbReference type="STRING" id="1122133.SAMN02745157_0056"/>
<evidence type="ECO:0000259" key="5">
    <source>
        <dbReference type="Pfam" id="PF00496"/>
    </source>
</evidence>
<dbReference type="GO" id="GO:1904680">
    <property type="term" value="F:peptide transmembrane transporter activity"/>
    <property type="evidence" value="ECO:0007669"/>
    <property type="project" value="TreeGrafter"/>
</dbReference>
<reference evidence="6 7" key="1">
    <citation type="submission" date="2016-11" db="EMBL/GenBank/DDBJ databases">
        <authorList>
            <person name="Jaros S."/>
            <person name="Januszkiewicz K."/>
            <person name="Wedrychowicz H."/>
        </authorList>
    </citation>
    <scope>NUCLEOTIDE SEQUENCE [LARGE SCALE GENOMIC DNA]</scope>
    <source>
        <strain evidence="6 7">DSM 19436</strain>
    </source>
</reference>
<evidence type="ECO:0000256" key="2">
    <source>
        <dbReference type="ARBA" id="ARBA00005695"/>
    </source>
</evidence>
<keyword evidence="3 4" id="KW-0732">Signal</keyword>
<dbReference type="Gene3D" id="3.10.105.10">
    <property type="entry name" value="Dipeptide-binding Protein, Domain 3"/>
    <property type="match status" value="1"/>
</dbReference>
<dbReference type="RefSeq" id="WP_084527937.1">
    <property type="nucleotide sequence ID" value="NZ_FQUP01000010.1"/>
</dbReference>
<feature type="signal peptide" evidence="4">
    <location>
        <begin position="1"/>
        <end position="29"/>
    </location>
</feature>
<evidence type="ECO:0000256" key="1">
    <source>
        <dbReference type="ARBA" id="ARBA00004418"/>
    </source>
</evidence>
<dbReference type="PANTHER" id="PTHR30290:SF64">
    <property type="entry name" value="ABC TRANSPORTER PERIPLASMIC BINDING PROTEIN"/>
    <property type="match status" value="1"/>
</dbReference>
<comment type="subcellular location">
    <subcellularLocation>
        <location evidence="1">Periplasm</location>
    </subcellularLocation>
</comment>
<keyword evidence="7" id="KW-1185">Reference proteome</keyword>
<dbReference type="InterPro" id="IPR000914">
    <property type="entry name" value="SBP_5_dom"/>
</dbReference>
<sequence length="629" mass="69087">MIGWRPSRRTVLLGSLATGLLARSGVALATPLAGVAGKSGLHGLSVFGELKYPADFSHFDYVNPDAPKGGSFIFTAPNWYYNQSANTFNTLNGFTFRGDAPPRIEFVFDTLMVAALDEPDSLYGLVAKSVSVSDDGNRFTFDLREEARFHDGTPLTSADVVFSFETLKQHGHPDISQSIRQMASVTADGDHRVVVTFTGEQSIKEPLIVAGTLPIFSKAFYAGRDFEAATMTPPLGSGPYKIGAISPGRSIVYERVPDYWAKDLPVTCGRYNFEHVRVEFYQDPDVEFEAFAKGAVTWREEPASKNWATRYTFPAVREGKVKKPDFPSERRADMYGWFFNLRRGKFADPRTRQAIGMVLDFTWTNKNLFYGLYQRSSSFFEGSDFAATGLPSPGEVALLQPFAANLPPGVLDGPPVTPPVADGSGRDRKLMQTAVGLLREAGWQPKGSHLVNAAGEPLTLEFLIQSPAFERVLTPYIANLKAIGVDASMRLVDAAQYQRRRGDFQFDIIASRTMFDATPIDGIEQIFGSAAADVSSGSNLAGLKDPVVDSLIATTGGSANREALVTSMRALDRVLRAHQIWIPAWLPGAHRIACWDIFAWPEAKPAYGFSPETTWWYDRERAAAIGRPG</sequence>
<dbReference type="Gene3D" id="3.40.190.10">
    <property type="entry name" value="Periplasmic binding protein-like II"/>
    <property type="match status" value="1"/>
</dbReference>
<dbReference type="GO" id="GO:0042884">
    <property type="term" value="P:microcin transport"/>
    <property type="evidence" value="ECO:0007669"/>
    <property type="project" value="TreeGrafter"/>
</dbReference>
<evidence type="ECO:0000313" key="6">
    <source>
        <dbReference type="EMBL" id="SHG95079.1"/>
    </source>
</evidence>
<dbReference type="GO" id="GO:0043190">
    <property type="term" value="C:ATP-binding cassette (ABC) transporter complex"/>
    <property type="evidence" value="ECO:0007669"/>
    <property type="project" value="InterPro"/>
</dbReference>
<dbReference type="Pfam" id="PF00496">
    <property type="entry name" value="SBP_bac_5"/>
    <property type="match status" value="1"/>
</dbReference>
<feature type="domain" description="Solute-binding protein family 5" evidence="5">
    <location>
        <begin position="123"/>
        <end position="521"/>
    </location>
</feature>
<organism evidence="6 7">
    <name type="scientific">Kaistia soli DSM 19436</name>
    <dbReference type="NCBI Taxonomy" id="1122133"/>
    <lineage>
        <taxon>Bacteria</taxon>
        <taxon>Pseudomonadati</taxon>
        <taxon>Pseudomonadota</taxon>
        <taxon>Alphaproteobacteria</taxon>
        <taxon>Hyphomicrobiales</taxon>
        <taxon>Kaistiaceae</taxon>
        <taxon>Kaistia</taxon>
    </lineage>
</organism>